<evidence type="ECO:0000313" key="2">
    <source>
        <dbReference type="EMBL" id="GJU10476.1"/>
    </source>
</evidence>
<keyword evidence="3" id="KW-1185">Reference proteome</keyword>
<name>A0ABQ5JE76_9ASTR</name>
<feature type="compositionally biased region" description="Pro residues" evidence="1">
    <location>
        <begin position="8"/>
        <end position="17"/>
    </location>
</feature>
<protein>
    <submittedName>
        <fullName evidence="2">Uncharacterized protein</fullName>
    </submittedName>
</protein>
<dbReference type="EMBL" id="BQNB010021829">
    <property type="protein sequence ID" value="GJU10476.1"/>
    <property type="molecule type" value="Genomic_DNA"/>
</dbReference>
<feature type="region of interest" description="Disordered" evidence="1">
    <location>
        <begin position="1"/>
        <end position="26"/>
    </location>
</feature>
<feature type="region of interest" description="Disordered" evidence="1">
    <location>
        <begin position="228"/>
        <end position="257"/>
    </location>
</feature>
<reference evidence="2" key="2">
    <citation type="submission" date="2022-01" db="EMBL/GenBank/DDBJ databases">
        <authorList>
            <person name="Yamashiro T."/>
            <person name="Shiraishi A."/>
            <person name="Satake H."/>
            <person name="Nakayama K."/>
        </authorList>
    </citation>
    <scope>NUCLEOTIDE SEQUENCE</scope>
</reference>
<feature type="region of interest" description="Disordered" evidence="1">
    <location>
        <begin position="317"/>
        <end position="410"/>
    </location>
</feature>
<gene>
    <name evidence="2" type="ORF">Tco_1132872</name>
</gene>
<organism evidence="2 3">
    <name type="scientific">Tanacetum coccineum</name>
    <dbReference type="NCBI Taxonomy" id="301880"/>
    <lineage>
        <taxon>Eukaryota</taxon>
        <taxon>Viridiplantae</taxon>
        <taxon>Streptophyta</taxon>
        <taxon>Embryophyta</taxon>
        <taxon>Tracheophyta</taxon>
        <taxon>Spermatophyta</taxon>
        <taxon>Magnoliopsida</taxon>
        <taxon>eudicotyledons</taxon>
        <taxon>Gunneridae</taxon>
        <taxon>Pentapetalae</taxon>
        <taxon>asterids</taxon>
        <taxon>campanulids</taxon>
        <taxon>Asterales</taxon>
        <taxon>Asteraceae</taxon>
        <taxon>Asteroideae</taxon>
        <taxon>Anthemideae</taxon>
        <taxon>Anthemidinae</taxon>
        <taxon>Tanacetum</taxon>
    </lineage>
</organism>
<feature type="compositionally biased region" description="Basic and acidic residues" evidence="1">
    <location>
        <begin position="228"/>
        <end position="243"/>
    </location>
</feature>
<comment type="caution">
    <text evidence="2">The sequence shown here is derived from an EMBL/GenBank/DDBJ whole genome shotgun (WGS) entry which is preliminary data.</text>
</comment>
<dbReference type="CDD" id="cd09272">
    <property type="entry name" value="RNase_HI_RT_Ty1"/>
    <property type="match status" value="1"/>
</dbReference>
<reference evidence="2" key="1">
    <citation type="journal article" date="2022" name="Int. J. Mol. Sci.">
        <title>Draft Genome of Tanacetum Coccineum: Genomic Comparison of Closely Related Tanacetum-Family Plants.</title>
        <authorList>
            <person name="Yamashiro T."/>
            <person name="Shiraishi A."/>
            <person name="Nakayama K."/>
            <person name="Satake H."/>
        </authorList>
    </citation>
    <scope>NUCLEOTIDE SEQUENCE</scope>
</reference>
<proteinExistence type="predicted"/>
<dbReference type="PANTHER" id="PTHR11439:SF495">
    <property type="entry name" value="REVERSE TRANSCRIPTASE, RNA-DEPENDENT DNA POLYMERASE-RELATED"/>
    <property type="match status" value="1"/>
</dbReference>
<dbReference type="Proteomes" id="UP001151760">
    <property type="component" value="Unassembled WGS sequence"/>
</dbReference>
<sequence length="775" mass="86676">MAGSNDENPPPPPPPQTPTQQAPHTVSTIKLPILKKGEYKWTTLLMALPEDHLAKFHKMSDAKEMRDAIKSRFGSNDESKKMQKYILKQQFEGFSVSNLEGMHKGYDRFQSLLSQLEIHGACVFTKHANQKFLSSTNDVSTTYGVSTSSGYNSQRENSSSYTDELMYSFFANQSSGLQLDHEDLEQLDEFDLEEIDLKWQVAMISMRLKKFYKKTGRRLQFDAKEPVGFDKTKRRPGKQEEPKSLVNLDGDGVDWTGHAEDEQENFMSTRDKSGLGYGNQIHEGVLSYEKEVLESVFNSWSSDLEDSPVNDRFAKVKGMHESKTSESDAKTSDIASCESNSSVETPDSVSKPTVRNHSNESKFTYGPKQSKTSESDAKTSDTASCESNSSVETPDSMSKPAVNEPTTVSKSKVWSNAPIIEEYESNSDDEYVIELLKEQKNLGKATGQGENRVWNNVQRFNHQNKFVPKAILTKTGIFPVNTARQNLSGQAATTIHTLTLEDATEIHMLAERKYPLIKETLERMMSLKLIAESASKSAYNLLSKELASPKQTALGKDISNPLIVDSLLKTMVINAPCYCNEALAIPEKMASGKEISNPFMKLKNFKFTEEQKSSSSSKSRLKSSNIDYGGANLDRKSTTGGCQFLGHRLISWQCKKQTIVATSTTEAEYVAAANCCGQDHFIRDAYEKKLIQVLKIHTDDNVADLLTKAFDVSSLVTTAEVLLVQLLRLVLLLQIGIHKKECCEKGKIKISNHDEDESVKEVQEELEQESVSLQY</sequence>
<dbReference type="PANTHER" id="PTHR11439">
    <property type="entry name" value="GAG-POL-RELATED RETROTRANSPOSON"/>
    <property type="match status" value="1"/>
</dbReference>
<feature type="compositionally biased region" description="Polar residues" evidence="1">
    <location>
        <begin position="333"/>
        <end position="356"/>
    </location>
</feature>
<evidence type="ECO:0000313" key="3">
    <source>
        <dbReference type="Proteomes" id="UP001151760"/>
    </source>
</evidence>
<accession>A0ABQ5JE76</accession>
<feature type="compositionally biased region" description="Polar residues" evidence="1">
    <location>
        <begin position="380"/>
        <end position="396"/>
    </location>
</feature>
<evidence type="ECO:0000256" key="1">
    <source>
        <dbReference type="SAM" id="MobiDB-lite"/>
    </source>
</evidence>
<feature type="compositionally biased region" description="Basic and acidic residues" evidence="1">
    <location>
        <begin position="317"/>
        <end position="331"/>
    </location>
</feature>